<sequence>MASAPQASPDSAVQSTPNSSILPCIGDPVLHREQDSERRIIMEASVSREVVFVDLHGGSINANSNFSGVRLLTAAIKSLEAADAATQWRGKGFYDLFGQQDGPATLSTDVGTEIPACFLSLCWQECPLAVDGRFSVPLALKDAPGPTIWAWILMFPEQTNLAGVVVDEVNEGAVPPPRAVFLPKRARLLRSVRKDEGEATTDLMPSSAIQRRVPTASSEAEIAANPEIYTEDPGSYGKPFSNPERIVSETSVYSVFRVEQPGLSVATTGALQEPAFFVERYGKMLTGSMQAQMDKLIALGSERGILDEHRPIQWEGEGMRYQACTVARGHIIEFRIRTRNNGYSLGSVARTLTLAPRQTKRIHTIAWSRSERAQRSEQQRLADTSSEVSTHNTSYSDVVASTLKEQLSGSSSAKASAQAAGFGGALGGCVFGGGAVRGSASAKSQQNARRDATASENTKWREAIRRQGDAVRQYETTVVEEVQEDENVEGSTEVIRNINYAHSITVIYHNILRHLRIDVDFASARECLFVPFAMRPFNDRRAYRWKDTLGAVLLKPQYLVGLGALKQCFYHGNGQEPPTTTDSLQMLQGSLGIKLVIAEPAGDSEGKFCAANWKSIESHLPVAESPQTIWTKTHNSAGSMTFQANYAPLLASKWLSDFALYDNNGQKFNSVVWRSNAARYQSDGTVWASFTITSEIPASERNRLKELSVRATWTLPSGSTAEIKSVDLEYKSSLATEVRTSVGSIEQPLLTLWSQGETYSSAFISCPEEVYGPGIQYGNSEEAVTDLVDHLNANLEYYHKAIWWTMDRDKLFMLLDSMTMLYNDQQVSLANIVERDPITVAGNCLVYRVSPGIFLGTPDGSITSTEELYNLYHPTTVSEPMHISLPTDGVYAQTLMDECVALEEHYGNHDWALADKDPDLGTLSWSELAPESKVDTSKLKPTELPSSIINFTNFSPVPQAQGIAGVLEAVQNGEAFRDMTGLAKTQELVQSSMTAAAGLATSFGERAVALAQQRQAVDTMDRKMASIERAKEKGLISKEDAAKLTNEALSQFGGNSVPKAVHEDRAIQKLLEGLKDDKSCTKKLSVKTAEGGEVSIETDDRTPKRPSRTDPGEEPGESGSPEEPTLDPETAGRVDVRGARPNWSSFVSKYWTYGKKNSSDVRQAIRPEWEGIRLYQDTSCMRLSQALRETGCPIPSNANSVPGVKTFWSDIQQAYYIIHPESMREYLLHVWAQPGVTVEKKVGEDWDANKIAKLRKTKGVVYFEMPEGSPDAHFDLWDGTNFSAELHEDEWSGNAKSYWKLASKVWVWALS</sequence>
<protein>
    <submittedName>
        <fullName evidence="2">Uncharacterized protein</fullName>
    </submittedName>
</protein>
<feature type="region of interest" description="Disordered" evidence="1">
    <location>
        <begin position="1085"/>
        <end position="1138"/>
    </location>
</feature>
<feature type="compositionally biased region" description="Polar residues" evidence="1">
    <location>
        <begin position="381"/>
        <end position="394"/>
    </location>
</feature>
<feature type="compositionally biased region" description="Basic and acidic residues" evidence="1">
    <location>
        <begin position="1098"/>
        <end position="1111"/>
    </location>
</feature>
<dbReference type="InterPro" id="IPR025562">
    <property type="entry name" value="Tae4"/>
</dbReference>
<organism evidence="2 3">
    <name type="scientific">Trematosphaeria pertusa</name>
    <dbReference type="NCBI Taxonomy" id="390896"/>
    <lineage>
        <taxon>Eukaryota</taxon>
        <taxon>Fungi</taxon>
        <taxon>Dikarya</taxon>
        <taxon>Ascomycota</taxon>
        <taxon>Pezizomycotina</taxon>
        <taxon>Dothideomycetes</taxon>
        <taxon>Pleosporomycetidae</taxon>
        <taxon>Pleosporales</taxon>
        <taxon>Massarineae</taxon>
        <taxon>Trematosphaeriaceae</taxon>
        <taxon>Trematosphaeria</taxon>
    </lineage>
</organism>
<dbReference type="RefSeq" id="XP_033681797.1">
    <property type="nucleotide sequence ID" value="XM_033835708.1"/>
</dbReference>
<proteinExistence type="predicted"/>
<dbReference type="Gene3D" id="3.90.1720.70">
    <property type="match status" value="1"/>
</dbReference>
<dbReference type="Proteomes" id="UP000800094">
    <property type="component" value="Unassembled WGS sequence"/>
</dbReference>
<dbReference type="GeneID" id="54589038"/>
<feature type="compositionally biased region" description="Polar residues" evidence="1">
    <location>
        <begin position="1"/>
        <end position="21"/>
    </location>
</feature>
<gene>
    <name evidence="2" type="ORF">BU26DRAFT_606980</name>
</gene>
<feature type="region of interest" description="Disordered" evidence="1">
    <location>
        <begin position="440"/>
        <end position="459"/>
    </location>
</feature>
<evidence type="ECO:0000313" key="3">
    <source>
        <dbReference type="Proteomes" id="UP000800094"/>
    </source>
</evidence>
<feature type="compositionally biased region" description="Basic and acidic residues" evidence="1">
    <location>
        <begin position="369"/>
        <end position="380"/>
    </location>
</feature>
<feature type="region of interest" description="Disordered" evidence="1">
    <location>
        <begin position="1"/>
        <end position="26"/>
    </location>
</feature>
<evidence type="ECO:0000256" key="1">
    <source>
        <dbReference type="SAM" id="MobiDB-lite"/>
    </source>
</evidence>
<feature type="compositionally biased region" description="Basic and acidic residues" evidence="1">
    <location>
        <begin position="448"/>
        <end position="459"/>
    </location>
</feature>
<feature type="region of interest" description="Disordered" evidence="1">
    <location>
        <begin position="369"/>
        <end position="394"/>
    </location>
</feature>
<name>A0A6A6IBC6_9PLEO</name>
<dbReference type="Pfam" id="PF14113">
    <property type="entry name" value="Tae4"/>
    <property type="match status" value="1"/>
</dbReference>
<dbReference type="OrthoDB" id="5328614at2759"/>
<reference evidence="2" key="1">
    <citation type="journal article" date="2020" name="Stud. Mycol.">
        <title>101 Dothideomycetes genomes: a test case for predicting lifestyles and emergence of pathogens.</title>
        <authorList>
            <person name="Haridas S."/>
            <person name="Albert R."/>
            <person name="Binder M."/>
            <person name="Bloem J."/>
            <person name="Labutti K."/>
            <person name="Salamov A."/>
            <person name="Andreopoulos B."/>
            <person name="Baker S."/>
            <person name="Barry K."/>
            <person name="Bills G."/>
            <person name="Bluhm B."/>
            <person name="Cannon C."/>
            <person name="Castanera R."/>
            <person name="Culley D."/>
            <person name="Daum C."/>
            <person name="Ezra D."/>
            <person name="Gonzalez J."/>
            <person name="Henrissat B."/>
            <person name="Kuo A."/>
            <person name="Liang C."/>
            <person name="Lipzen A."/>
            <person name="Lutzoni F."/>
            <person name="Magnuson J."/>
            <person name="Mondo S."/>
            <person name="Nolan M."/>
            <person name="Ohm R."/>
            <person name="Pangilinan J."/>
            <person name="Park H.-J."/>
            <person name="Ramirez L."/>
            <person name="Alfaro M."/>
            <person name="Sun H."/>
            <person name="Tritt A."/>
            <person name="Yoshinaga Y."/>
            <person name="Zwiers L.-H."/>
            <person name="Turgeon B."/>
            <person name="Goodwin S."/>
            <person name="Spatafora J."/>
            <person name="Crous P."/>
            <person name="Grigoriev I."/>
        </authorList>
    </citation>
    <scope>NUCLEOTIDE SEQUENCE</scope>
    <source>
        <strain evidence="2">CBS 122368</strain>
    </source>
</reference>
<accession>A0A6A6IBC6</accession>
<evidence type="ECO:0000313" key="2">
    <source>
        <dbReference type="EMBL" id="KAF2246793.1"/>
    </source>
</evidence>
<keyword evidence="3" id="KW-1185">Reference proteome</keyword>
<dbReference type="EMBL" id="ML987198">
    <property type="protein sequence ID" value="KAF2246793.1"/>
    <property type="molecule type" value="Genomic_DNA"/>
</dbReference>